<gene>
    <name evidence="5" type="ORF">TVY486_0806080</name>
</gene>
<feature type="domain" description="SET" evidence="4">
    <location>
        <begin position="417"/>
        <end position="460"/>
    </location>
</feature>
<evidence type="ECO:0000256" key="3">
    <source>
        <dbReference type="ARBA" id="ARBA00022691"/>
    </source>
</evidence>
<organism evidence="5">
    <name type="scientific">Trypanosoma vivax (strain Y486)</name>
    <dbReference type="NCBI Taxonomy" id="1055687"/>
    <lineage>
        <taxon>Eukaryota</taxon>
        <taxon>Discoba</taxon>
        <taxon>Euglenozoa</taxon>
        <taxon>Kinetoplastea</taxon>
        <taxon>Metakinetoplastina</taxon>
        <taxon>Trypanosomatida</taxon>
        <taxon>Trypanosomatidae</taxon>
        <taxon>Trypanosoma</taxon>
        <taxon>Duttonella</taxon>
    </lineage>
</organism>
<dbReference type="EMBL" id="HE573024">
    <property type="protein sequence ID" value="CCC50001.1"/>
    <property type="molecule type" value="Genomic_DNA"/>
</dbReference>
<dbReference type="PANTHER" id="PTHR46402">
    <property type="entry name" value="SET AND MYND DOMAIN-CONTAINING PROTEIN 5"/>
    <property type="match status" value="1"/>
</dbReference>
<keyword evidence="1" id="KW-0489">Methyltransferase</keyword>
<name>G0U1P4_TRYVY</name>
<dbReference type="CDD" id="cd20071">
    <property type="entry name" value="SET_SMYD"/>
    <property type="match status" value="1"/>
</dbReference>
<dbReference type="PANTHER" id="PTHR46402:SF2">
    <property type="entry name" value="HISTONE-LYSINE N-TRIMETHYLTRANSFERASE SMYD5"/>
    <property type="match status" value="1"/>
</dbReference>
<dbReference type="GO" id="GO:0032259">
    <property type="term" value="P:methylation"/>
    <property type="evidence" value="ECO:0007669"/>
    <property type="project" value="UniProtKB-KW"/>
</dbReference>
<dbReference type="AlphaFoldDB" id="G0U1P4"/>
<proteinExistence type="predicted"/>
<protein>
    <recommendedName>
        <fullName evidence="4">SET domain-containing protein</fullName>
    </recommendedName>
</protein>
<dbReference type="GO" id="GO:0042799">
    <property type="term" value="F:histone H4K20 methyltransferase activity"/>
    <property type="evidence" value="ECO:0007669"/>
    <property type="project" value="TreeGrafter"/>
</dbReference>
<reference evidence="5" key="1">
    <citation type="journal article" date="2012" name="Proc. Natl. Acad. Sci. U.S.A.">
        <title>Antigenic diversity is generated by distinct evolutionary mechanisms in African trypanosome species.</title>
        <authorList>
            <person name="Jackson A.P."/>
            <person name="Berry A."/>
            <person name="Aslett M."/>
            <person name="Allison H.C."/>
            <person name="Burton P."/>
            <person name="Vavrova-Anderson J."/>
            <person name="Brown R."/>
            <person name="Browne H."/>
            <person name="Corton N."/>
            <person name="Hauser H."/>
            <person name="Gamble J."/>
            <person name="Gilderthorp R."/>
            <person name="Marcello L."/>
            <person name="McQuillan J."/>
            <person name="Otto T.D."/>
            <person name="Quail M.A."/>
            <person name="Sanders M.J."/>
            <person name="van Tonder A."/>
            <person name="Ginger M.L."/>
            <person name="Field M.C."/>
            <person name="Barry J.D."/>
            <person name="Hertz-Fowler C."/>
            <person name="Berriman M."/>
        </authorList>
    </citation>
    <scope>NUCLEOTIDE SEQUENCE</scope>
    <source>
        <strain evidence="5">Y486</strain>
    </source>
</reference>
<evidence type="ECO:0000259" key="4">
    <source>
        <dbReference type="Pfam" id="PF00856"/>
    </source>
</evidence>
<dbReference type="SUPFAM" id="SSF82199">
    <property type="entry name" value="SET domain"/>
    <property type="match status" value="1"/>
</dbReference>
<sequence length="492" mass="54799">MSGGLRVCYVGEQHGDASFATRPLRAGEVVLQEWPVVFSQALRQGQGEPPICCAGCGTILASLREECFRLTSLVPESASGMQQLGERSEMGAVYSAHALYEMMKGFDSPEHFNPGITFEDSASGSPDCVRFCGVKCRDRCVHDHGGRFLLPLLGSLQQRVHSKAKEEENGEFEDVHRLLRRPSAETIMCHATSLDAGRMCGAWPCKDDVLETLRFLVESYNARLLLVMRILARCLGDTVNAGDVGSRQQLLERFTTTVHDFVSRYAEGSPRSLSLEQRAFLRFSWKCVCRWLYLCSVEEGRVAEGDKSVTRQCKEDNNSMDSLAWFPLQLYLRCYWLTDANAHMYVVVSPLYTLFCRQLATLHSICVAGRVSAALGRDELGGTRDPSDEAHLRGHMLVLHELFRAVDPNLAHATGVALYDAASKINHSCAPSVRFMPTHGGVQARVVRDIADGEEVRTSYIEVGAHDSREARRGYLLRHYGFNCDCPLCECE</sequence>
<dbReference type="InterPro" id="IPR046341">
    <property type="entry name" value="SET_dom_sf"/>
</dbReference>
<keyword evidence="2" id="KW-0808">Transferase</keyword>
<evidence type="ECO:0000256" key="2">
    <source>
        <dbReference type="ARBA" id="ARBA00022679"/>
    </source>
</evidence>
<evidence type="ECO:0000256" key="1">
    <source>
        <dbReference type="ARBA" id="ARBA00022603"/>
    </source>
</evidence>
<evidence type="ECO:0000313" key="5">
    <source>
        <dbReference type="EMBL" id="CCC50001.1"/>
    </source>
</evidence>
<dbReference type="Pfam" id="PF00856">
    <property type="entry name" value="SET"/>
    <property type="match status" value="1"/>
</dbReference>
<dbReference type="GO" id="GO:0045814">
    <property type="term" value="P:negative regulation of gene expression, epigenetic"/>
    <property type="evidence" value="ECO:0007669"/>
    <property type="project" value="TreeGrafter"/>
</dbReference>
<keyword evidence="3" id="KW-0949">S-adenosyl-L-methionine</keyword>
<accession>G0U1P4</accession>
<dbReference type="InterPro" id="IPR001214">
    <property type="entry name" value="SET_dom"/>
</dbReference>
<dbReference type="VEuPathDB" id="TriTrypDB:TvY486_0806080"/>
<dbReference type="Gene3D" id="2.170.270.10">
    <property type="entry name" value="SET domain"/>
    <property type="match status" value="1"/>
</dbReference>